<dbReference type="EMBL" id="FWEV01000117">
    <property type="protein sequence ID" value="SLM29931.1"/>
    <property type="molecule type" value="Genomic_DNA"/>
</dbReference>
<organism evidence="3 4">
    <name type="scientific">Desulfamplus magnetovallimortis</name>
    <dbReference type="NCBI Taxonomy" id="1246637"/>
    <lineage>
        <taxon>Bacteria</taxon>
        <taxon>Pseudomonadati</taxon>
        <taxon>Thermodesulfobacteriota</taxon>
        <taxon>Desulfobacteria</taxon>
        <taxon>Desulfobacterales</taxon>
        <taxon>Desulfobacteraceae</taxon>
        <taxon>Desulfamplus</taxon>
    </lineage>
</organism>
<dbReference type="Pfam" id="PF00498">
    <property type="entry name" value="FHA"/>
    <property type="match status" value="1"/>
</dbReference>
<dbReference type="STRING" id="1246637.MTBBW1_2030021"/>
<dbReference type="AlphaFoldDB" id="A0A1W1HBQ2"/>
<evidence type="ECO:0000313" key="4">
    <source>
        <dbReference type="Proteomes" id="UP000191931"/>
    </source>
</evidence>
<dbReference type="Proteomes" id="UP000191931">
    <property type="component" value="Unassembled WGS sequence"/>
</dbReference>
<dbReference type="OrthoDB" id="151099at2"/>
<dbReference type="InterPro" id="IPR025640">
    <property type="entry name" value="GYF_2"/>
</dbReference>
<proteinExistence type="predicted"/>
<dbReference type="SUPFAM" id="SSF49879">
    <property type="entry name" value="SMAD/FHA domain"/>
    <property type="match status" value="1"/>
</dbReference>
<feature type="region of interest" description="Disordered" evidence="1">
    <location>
        <begin position="379"/>
        <end position="424"/>
    </location>
</feature>
<protein>
    <recommendedName>
        <fullName evidence="2">FHA domain-containing protein</fullName>
    </recommendedName>
</protein>
<gene>
    <name evidence="3" type="ORF">MTBBW1_2030021</name>
</gene>
<reference evidence="3 4" key="1">
    <citation type="submission" date="2017-03" db="EMBL/GenBank/DDBJ databases">
        <authorList>
            <person name="Afonso C.L."/>
            <person name="Miller P.J."/>
            <person name="Scott M.A."/>
            <person name="Spackman E."/>
            <person name="Goraichik I."/>
            <person name="Dimitrov K.M."/>
            <person name="Suarez D.L."/>
            <person name="Swayne D.E."/>
        </authorList>
    </citation>
    <scope>NUCLEOTIDE SEQUENCE [LARGE SCALE GENOMIC DNA]</scope>
    <source>
        <strain evidence="3">PRJEB14757</strain>
    </source>
</reference>
<keyword evidence="4" id="KW-1185">Reference proteome</keyword>
<sequence length="634" mass="71270">MSKRNRMKNVWKVVVPEETSTEPYMIKTSPVVLGCSSQCDIVINNPSVAESHVQFVLINDGKFLEIYNLAGEGSGGVSRTFLNGEPVDRSRLKADKDKFFTLKAGEVHLRIMYGASGSASSSAKKMAPRGREIFWFYNHDGVQYGPVNREALGKAVCDGTLLPIDDVWHSGIEKRIKAFEVPDLFDPKMDADDETTRLCPYCWHKYPIDELLYIARHPDLTGDPVLGSEEQSRFLPRDFMPVRRVVDMRGEICTDVACPRCHLRIPVPFLDTVPLFLSIIGTPGSGKSYYLASSTWMLRKMLPRYFGLTFEDVDNVTNQWLNAYEEALFFPVDDVDYHAIEKTQIEASELSRQVKINDITMLLPQPAIFTLLSRNSRVTSGSNSKVMSGNSSKVMSGNSSTVTSGNTSIPWNNSGGEKSEPDEPFSRRTLAVYDNAGEHFQTGQDVIQRPGTLHMLHAHGFLFLFDPTSDPRFTGRINENVRDKIVRTNFQQQKILIETIDRIRKYTGLTVMERFEKPIVVGLSKVDLLSDYFSSKGVKLKGTPLKWLKKGESAALDIEKVRAFSLHIRALFQDLAPEYVNTVESFAQEVIYLPVSAIGHQPDNRGVAIKNVNPIWVEVPFLYILSQLGHIQAA</sequence>
<name>A0A1W1HBQ2_9BACT</name>
<feature type="compositionally biased region" description="Polar residues" evidence="1">
    <location>
        <begin position="379"/>
        <end position="395"/>
    </location>
</feature>
<dbReference type="Gene3D" id="2.60.200.20">
    <property type="match status" value="1"/>
</dbReference>
<dbReference type="CDD" id="cd00060">
    <property type="entry name" value="FHA"/>
    <property type="match status" value="1"/>
</dbReference>
<dbReference type="InterPro" id="IPR000253">
    <property type="entry name" value="FHA_dom"/>
</dbReference>
<dbReference type="PROSITE" id="PS50006">
    <property type="entry name" value="FHA_DOMAIN"/>
    <property type="match status" value="1"/>
</dbReference>
<accession>A0A1W1HBQ2</accession>
<dbReference type="RefSeq" id="WP_080807096.1">
    <property type="nucleotide sequence ID" value="NZ_LT828556.1"/>
</dbReference>
<evidence type="ECO:0000259" key="2">
    <source>
        <dbReference type="PROSITE" id="PS50006"/>
    </source>
</evidence>
<feature type="domain" description="FHA" evidence="2">
    <location>
        <begin position="31"/>
        <end position="87"/>
    </location>
</feature>
<dbReference type="Pfam" id="PF14237">
    <property type="entry name" value="GYF_2"/>
    <property type="match status" value="1"/>
</dbReference>
<evidence type="ECO:0000313" key="3">
    <source>
        <dbReference type="EMBL" id="SLM29931.1"/>
    </source>
</evidence>
<evidence type="ECO:0000256" key="1">
    <source>
        <dbReference type="SAM" id="MobiDB-lite"/>
    </source>
</evidence>
<dbReference type="InterPro" id="IPR008984">
    <property type="entry name" value="SMAD_FHA_dom_sf"/>
</dbReference>
<feature type="compositionally biased region" description="Low complexity" evidence="1">
    <location>
        <begin position="396"/>
        <end position="408"/>
    </location>
</feature>